<dbReference type="Proteomes" id="UP000076738">
    <property type="component" value="Unassembled WGS sequence"/>
</dbReference>
<dbReference type="InterPro" id="IPR018608">
    <property type="entry name" value="Gti1/Pac2"/>
</dbReference>
<evidence type="ECO:0000313" key="2">
    <source>
        <dbReference type="EMBL" id="KZO97403.1"/>
    </source>
</evidence>
<dbReference type="OrthoDB" id="5572844at2759"/>
<name>A0A167N6T0_CALVF</name>
<protein>
    <recommendedName>
        <fullName evidence="4">Gti1/Pac2 family-domain-containing protein</fullName>
    </recommendedName>
</protein>
<evidence type="ECO:0000313" key="3">
    <source>
        <dbReference type="Proteomes" id="UP000076738"/>
    </source>
</evidence>
<proteinExistence type="predicted"/>
<organism evidence="2 3">
    <name type="scientific">Calocera viscosa (strain TUFC12733)</name>
    <dbReference type="NCBI Taxonomy" id="1330018"/>
    <lineage>
        <taxon>Eukaryota</taxon>
        <taxon>Fungi</taxon>
        <taxon>Dikarya</taxon>
        <taxon>Basidiomycota</taxon>
        <taxon>Agaricomycotina</taxon>
        <taxon>Dacrymycetes</taxon>
        <taxon>Dacrymycetales</taxon>
        <taxon>Dacrymycetaceae</taxon>
        <taxon>Calocera</taxon>
    </lineage>
</organism>
<keyword evidence="3" id="KW-1185">Reference proteome</keyword>
<dbReference type="AlphaFoldDB" id="A0A167N6T0"/>
<dbReference type="Pfam" id="PF09729">
    <property type="entry name" value="Gti1_Pac2"/>
    <property type="match status" value="1"/>
</dbReference>
<evidence type="ECO:0008006" key="4">
    <source>
        <dbReference type="Google" id="ProtNLM"/>
    </source>
</evidence>
<reference evidence="2 3" key="1">
    <citation type="journal article" date="2016" name="Mol. Biol. Evol.">
        <title>Comparative Genomics of Early-Diverging Mushroom-Forming Fungi Provides Insights into the Origins of Lignocellulose Decay Capabilities.</title>
        <authorList>
            <person name="Nagy L.G."/>
            <person name="Riley R."/>
            <person name="Tritt A."/>
            <person name="Adam C."/>
            <person name="Daum C."/>
            <person name="Floudas D."/>
            <person name="Sun H."/>
            <person name="Yadav J.S."/>
            <person name="Pangilinan J."/>
            <person name="Larsson K.H."/>
            <person name="Matsuura K."/>
            <person name="Barry K."/>
            <person name="Labutti K."/>
            <person name="Kuo R."/>
            <person name="Ohm R.A."/>
            <person name="Bhattacharya S.S."/>
            <person name="Shirouzu T."/>
            <person name="Yoshinaga Y."/>
            <person name="Martin F.M."/>
            <person name="Grigoriev I.V."/>
            <person name="Hibbett D.S."/>
        </authorList>
    </citation>
    <scope>NUCLEOTIDE SEQUENCE [LARGE SCALE GENOMIC DNA]</scope>
    <source>
        <strain evidence="2 3">TUFC12733</strain>
    </source>
</reference>
<dbReference type="GO" id="GO:0003677">
    <property type="term" value="F:DNA binding"/>
    <property type="evidence" value="ECO:0007669"/>
    <property type="project" value="TreeGrafter"/>
</dbReference>
<evidence type="ECO:0000256" key="1">
    <source>
        <dbReference type="SAM" id="MobiDB-lite"/>
    </source>
</evidence>
<accession>A0A167N6T0</accession>
<sequence length="242" mass="27925">MRKNANANIPSAHNAHTSEQFRPFVGGWVHTTHDALLVFRAAQDGIIPTTPRRLSDLQKVQYIRSGAIFVFEEKRSGIKRWTDSREWSPSRILHNFLIYRELNPNRPDRSSKGTCKANAKAGLRGSSSGRDEKSEPMRELLGSLRESEDFQKDGLMKKTITIIFDTNTPHQRAHHIISYYTPEDVLEGRLLPISKLAIFQGMEPTHEWLDPTHFRFPPKIEYDSYGYRVYLYVDSLSYARTC</sequence>
<dbReference type="PANTHER" id="PTHR28027:SF2">
    <property type="entry name" value="TRANSCRIPTIONAL REGULATOR MIT1"/>
    <property type="match status" value="1"/>
</dbReference>
<gene>
    <name evidence="2" type="ORF">CALVIDRAFT_480329</name>
</gene>
<feature type="region of interest" description="Disordered" evidence="1">
    <location>
        <begin position="107"/>
        <end position="137"/>
    </location>
</feature>
<dbReference type="PANTHER" id="PTHR28027">
    <property type="entry name" value="TRANSCRIPTIONAL REGULATOR MIT1"/>
    <property type="match status" value="1"/>
</dbReference>
<dbReference type="EMBL" id="KV417280">
    <property type="protein sequence ID" value="KZO97403.1"/>
    <property type="molecule type" value="Genomic_DNA"/>
</dbReference>